<dbReference type="GeneID" id="20661585"/>
<evidence type="ECO:0000313" key="3">
    <source>
        <dbReference type="Proteomes" id="UP000002640"/>
    </source>
</evidence>
<evidence type="ECO:0000256" key="1">
    <source>
        <dbReference type="SAM" id="MobiDB-lite"/>
    </source>
</evidence>
<gene>
    <name evidence="2" type="ORF">PHYSODRAFT_531244</name>
</gene>
<protein>
    <submittedName>
        <fullName evidence="2">Uncharacterized protein</fullName>
    </submittedName>
</protein>
<feature type="compositionally biased region" description="Basic residues" evidence="1">
    <location>
        <begin position="167"/>
        <end position="184"/>
    </location>
</feature>
<feature type="compositionally biased region" description="Polar residues" evidence="1">
    <location>
        <begin position="187"/>
        <end position="204"/>
    </location>
</feature>
<proteinExistence type="predicted"/>
<dbReference type="EMBL" id="JH159164">
    <property type="protein sequence ID" value="EGZ06120.1"/>
    <property type="molecule type" value="Genomic_DNA"/>
</dbReference>
<accession>G5AD67</accession>
<keyword evidence="3" id="KW-1185">Reference proteome</keyword>
<organism evidence="2 3">
    <name type="scientific">Phytophthora sojae (strain P6497)</name>
    <name type="common">Soybean stem and root rot agent</name>
    <name type="synonym">Phytophthora megasperma f. sp. glycines</name>
    <dbReference type="NCBI Taxonomy" id="1094619"/>
    <lineage>
        <taxon>Eukaryota</taxon>
        <taxon>Sar</taxon>
        <taxon>Stramenopiles</taxon>
        <taxon>Oomycota</taxon>
        <taxon>Peronosporomycetes</taxon>
        <taxon>Peronosporales</taxon>
        <taxon>Peronosporaceae</taxon>
        <taxon>Phytophthora</taxon>
    </lineage>
</organism>
<dbReference type="KEGG" id="psoj:PHYSODRAFT_531244"/>
<evidence type="ECO:0000313" key="2">
    <source>
        <dbReference type="EMBL" id="EGZ06120.1"/>
    </source>
</evidence>
<dbReference type="RefSeq" id="XP_009538017.1">
    <property type="nucleotide sequence ID" value="XM_009539722.1"/>
</dbReference>
<dbReference type="AlphaFoldDB" id="G5AD67"/>
<feature type="region of interest" description="Disordered" evidence="1">
    <location>
        <begin position="148"/>
        <end position="204"/>
    </location>
</feature>
<reference evidence="2 3" key="1">
    <citation type="journal article" date="2006" name="Science">
        <title>Phytophthora genome sequences uncover evolutionary origins and mechanisms of pathogenesis.</title>
        <authorList>
            <person name="Tyler B.M."/>
            <person name="Tripathy S."/>
            <person name="Zhang X."/>
            <person name="Dehal P."/>
            <person name="Jiang R.H."/>
            <person name="Aerts A."/>
            <person name="Arredondo F.D."/>
            <person name="Baxter L."/>
            <person name="Bensasson D."/>
            <person name="Beynon J.L."/>
            <person name="Chapman J."/>
            <person name="Damasceno C.M."/>
            <person name="Dorrance A.E."/>
            <person name="Dou D."/>
            <person name="Dickerman A.W."/>
            <person name="Dubchak I.L."/>
            <person name="Garbelotto M."/>
            <person name="Gijzen M."/>
            <person name="Gordon S.G."/>
            <person name="Govers F."/>
            <person name="Grunwald N.J."/>
            <person name="Huang W."/>
            <person name="Ivors K.L."/>
            <person name="Jones R.W."/>
            <person name="Kamoun S."/>
            <person name="Krampis K."/>
            <person name="Lamour K.H."/>
            <person name="Lee M.K."/>
            <person name="McDonald W.H."/>
            <person name="Medina M."/>
            <person name="Meijer H.J."/>
            <person name="Nordberg E.K."/>
            <person name="Maclean D.J."/>
            <person name="Ospina-Giraldo M.D."/>
            <person name="Morris P.F."/>
            <person name="Phuntumart V."/>
            <person name="Putnam N.H."/>
            <person name="Rash S."/>
            <person name="Rose J.K."/>
            <person name="Sakihama Y."/>
            <person name="Salamov A.A."/>
            <person name="Savidor A."/>
            <person name="Scheuring C.F."/>
            <person name="Smith B.M."/>
            <person name="Sobral B.W."/>
            <person name="Terry A."/>
            <person name="Torto-Alalibo T.A."/>
            <person name="Win J."/>
            <person name="Xu Z."/>
            <person name="Zhang H."/>
            <person name="Grigoriev I.V."/>
            <person name="Rokhsar D.S."/>
            <person name="Boore J.L."/>
        </authorList>
    </citation>
    <scope>NUCLEOTIDE SEQUENCE [LARGE SCALE GENOMIC DNA]</scope>
    <source>
        <strain evidence="2 3">P6497</strain>
    </source>
</reference>
<sequence>MLSIVFPYRKVVLCFLLPGHSHNVADRVVAWCRKATQTLNLYTPSDLLKEVNNAKGVSGVKYFLPPPSGYTANYLFEIDQGICTARKTVDSPDSESIFQASIASVQLPRHPIKELPEKKMKSLAAKYFTIPPQYFSYYPSVPEAILNAPVQDGTTPGGLDTDDQGAHKQKQKKRKPGRPRKSPAHPRSNQPSIPQFFSAKPASS</sequence>
<name>G5AD67_PHYSP</name>
<dbReference type="Proteomes" id="UP000002640">
    <property type="component" value="Unassembled WGS sequence"/>
</dbReference>
<dbReference type="InParanoid" id="G5AD67"/>